<accession>A0AAV5IRM6</accession>
<comment type="caution">
    <text evidence="1">The sequence shown here is derived from an EMBL/GenBank/DDBJ whole genome shotgun (WGS) entry which is preliminary data.</text>
</comment>
<reference evidence="1 2" key="1">
    <citation type="journal article" date="2021" name="Commun. Biol.">
        <title>The genome of Shorea leprosula (Dipterocarpaceae) highlights the ecological relevance of drought in aseasonal tropical rainforests.</title>
        <authorList>
            <person name="Ng K.K.S."/>
            <person name="Kobayashi M.J."/>
            <person name="Fawcett J.A."/>
            <person name="Hatakeyama M."/>
            <person name="Paape T."/>
            <person name="Ng C.H."/>
            <person name="Ang C.C."/>
            <person name="Tnah L.H."/>
            <person name="Lee C.T."/>
            <person name="Nishiyama T."/>
            <person name="Sese J."/>
            <person name="O'Brien M.J."/>
            <person name="Copetti D."/>
            <person name="Mohd Noor M.I."/>
            <person name="Ong R.C."/>
            <person name="Putra M."/>
            <person name="Sireger I.Z."/>
            <person name="Indrioko S."/>
            <person name="Kosugi Y."/>
            <person name="Izuno A."/>
            <person name="Isagi Y."/>
            <person name="Lee S.L."/>
            <person name="Shimizu K.K."/>
        </authorList>
    </citation>
    <scope>NUCLEOTIDE SEQUENCE [LARGE SCALE GENOMIC DNA]</scope>
    <source>
        <strain evidence="1">214</strain>
    </source>
</reference>
<proteinExistence type="predicted"/>
<protein>
    <submittedName>
        <fullName evidence="1">Uncharacterized protein</fullName>
    </submittedName>
</protein>
<evidence type="ECO:0000313" key="2">
    <source>
        <dbReference type="Proteomes" id="UP001054252"/>
    </source>
</evidence>
<evidence type="ECO:0000313" key="1">
    <source>
        <dbReference type="EMBL" id="GKV01500.1"/>
    </source>
</evidence>
<dbReference type="AlphaFoldDB" id="A0AAV5IRM6"/>
<name>A0AAV5IRM6_9ROSI</name>
<organism evidence="1 2">
    <name type="scientific">Rubroshorea leprosula</name>
    <dbReference type="NCBI Taxonomy" id="152421"/>
    <lineage>
        <taxon>Eukaryota</taxon>
        <taxon>Viridiplantae</taxon>
        <taxon>Streptophyta</taxon>
        <taxon>Embryophyta</taxon>
        <taxon>Tracheophyta</taxon>
        <taxon>Spermatophyta</taxon>
        <taxon>Magnoliopsida</taxon>
        <taxon>eudicotyledons</taxon>
        <taxon>Gunneridae</taxon>
        <taxon>Pentapetalae</taxon>
        <taxon>rosids</taxon>
        <taxon>malvids</taxon>
        <taxon>Malvales</taxon>
        <taxon>Dipterocarpaceae</taxon>
        <taxon>Rubroshorea</taxon>
    </lineage>
</organism>
<gene>
    <name evidence="1" type="ORF">SLEP1_g14050</name>
</gene>
<dbReference type="Proteomes" id="UP001054252">
    <property type="component" value="Unassembled WGS sequence"/>
</dbReference>
<sequence>MAFMSFHEKVSTKWLPSCQSFRRSPEDVGGQAHPPERPENPLLILFQSTWLAEALLSGRCVLLVLHEIGFISVLK</sequence>
<keyword evidence="2" id="KW-1185">Reference proteome</keyword>
<dbReference type="EMBL" id="BPVZ01000017">
    <property type="protein sequence ID" value="GKV01500.1"/>
    <property type="molecule type" value="Genomic_DNA"/>
</dbReference>